<protein>
    <recommendedName>
        <fullName evidence="2">Antitoxin</fullName>
    </recommendedName>
</protein>
<gene>
    <name evidence="3" type="ORF">FB557_1103</name>
</gene>
<dbReference type="Pfam" id="PF02604">
    <property type="entry name" value="PhdYeFM_antitox"/>
    <property type="match status" value="1"/>
</dbReference>
<sequence>MSEVPVRDLRNRSAAVLQRVARGETLTVTRDGEPVASITPLRRPPARVEELVERRGSLPQVDPVRLRADLDDVLDSTL</sequence>
<evidence type="ECO:0000256" key="1">
    <source>
        <dbReference type="ARBA" id="ARBA00009981"/>
    </source>
</evidence>
<comment type="similarity">
    <text evidence="1 2">Belongs to the phD/YefM antitoxin family.</text>
</comment>
<dbReference type="Gene3D" id="3.40.1620.10">
    <property type="entry name" value="YefM-like domain"/>
    <property type="match status" value="1"/>
</dbReference>
<comment type="caution">
    <text evidence="3">The sequence shown here is derived from an EMBL/GenBank/DDBJ whole genome shotgun (WGS) entry which is preliminary data.</text>
</comment>
<name>A0A560WDD0_9MICO</name>
<dbReference type="EMBL" id="VIUW01000002">
    <property type="protein sequence ID" value="TWD15586.1"/>
    <property type="molecule type" value="Genomic_DNA"/>
</dbReference>
<evidence type="ECO:0000313" key="4">
    <source>
        <dbReference type="Proteomes" id="UP000315628"/>
    </source>
</evidence>
<proteinExistence type="inferred from homology"/>
<dbReference type="RefSeq" id="WP_246074476.1">
    <property type="nucleotide sequence ID" value="NZ_BAAAYT010000001.1"/>
</dbReference>
<comment type="function">
    <text evidence="2">Antitoxin component of a type II toxin-antitoxin (TA) system.</text>
</comment>
<reference evidence="3 4" key="1">
    <citation type="submission" date="2019-06" db="EMBL/GenBank/DDBJ databases">
        <title>Sequencing the genomes of 1000 actinobacteria strains.</title>
        <authorList>
            <person name="Klenk H.-P."/>
        </authorList>
    </citation>
    <scope>NUCLEOTIDE SEQUENCE [LARGE SCALE GENOMIC DNA]</scope>
    <source>
        <strain evidence="3 4">DSM 18935</strain>
    </source>
</reference>
<accession>A0A560WDD0</accession>
<keyword evidence="4" id="KW-1185">Reference proteome</keyword>
<dbReference type="AlphaFoldDB" id="A0A560WDD0"/>
<evidence type="ECO:0000313" key="3">
    <source>
        <dbReference type="EMBL" id="TWD15586.1"/>
    </source>
</evidence>
<dbReference type="Proteomes" id="UP000315628">
    <property type="component" value="Unassembled WGS sequence"/>
</dbReference>
<evidence type="ECO:0000256" key="2">
    <source>
        <dbReference type="RuleBase" id="RU362080"/>
    </source>
</evidence>
<dbReference type="PANTHER" id="PTHR35377">
    <property type="entry name" value="ANTITOXIN VAPB49-RELATED-RELATED"/>
    <property type="match status" value="1"/>
</dbReference>
<dbReference type="InterPro" id="IPR051416">
    <property type="entry name" value="phD-YefM_TA_antitoxins"/>
</dbReference>
<dbReference type="InterPro" id="IPR036165">
    <property type="entry name" value="YefM-like_sf"/>
</dbReference>
<dbReference type="SUPFAM" id="SSF143120">
    <property type="entry name" value="YefM-like"/>
    <property type="match status" value="1"/>
</dbReference>
<dbReference type="NCBIfam" id="TIGR01552">
    <property type="entry name" value="phd_fam"/>
    <property type="match status" value="1"/>
</dbReference>
<dbReference type="InterPro" id="IPR006442">
    <property type="entry name" value="Antitoxin_Phd/YefM"/>
</dbReference>
<organism evidence="3 4">
    <name type="scientific">Marihabitans asiaticum</name>
    <dbReference type="NCBI Taxonomy" id="415218"/>
    <lineage>
        <taxon>Bacteria</taxon>
        <taxon>Bacillati</taxon>
        <taxon>Actinomycetota</taxon>
        <taxon>Actinomycetes</taxon>
        <taxon>Micrococcales</taxon>
        <taxon>Intrasporangiaceae</taxon>
        <taxon>Marihabitans</taxon>
    </lineage>
</organism>